<reference evidence="2" key="1">
    <citation type="journal article" date="2019" name="Int. J. Syst. Evol. Microbiol.">
        <title>The Global Catalogue of Microorganisms (GCM) 10K type strain sequencing project: providing services to taxonomists for standard genome sequencing and annotation.</title>
        <authorList>
            <consortium name="The Broad Institute Genomics Platform"/>
            <consortium name="The Broad Institute Genome Sequencing Center for Infectious Disease"/>
            <person name="Wu L."/>
            <person name="Ma J."/>
        </authorList>
    </citation>
    <scope>NUCLEOTIDE SEQUENCE [LARGE SCALE GENOMIC DNA]</scope>
    <source>
        <strain evidence="2">CCUG 49018</strain>
    </source>
</reference>
<dbReference type="EMBL" id="JBHTMB010000017">
    <property type="protein sequence ID" value="MFD1232163.1"/>
    <property type="molecule type" value="Genomic_DNA"/>
</dbReference>
<comment type="caution">
    <text evidence="1">The sequence shown here is derived from an EMBL/GenBank/DDBJ whole genome shotgun (WGS) entry which is preliminary data.</text>
</comment>
<dbReference type="Proteomes" id="UP001597182">
    <property type="component" value="Unassembled WGS sequence"/>
</dbReference>
<evidence type="ECO:0000313" key="2">
    <source>
        <dbReference type="Proteomes" id="UP001597182"/>
    </source>
</evidence>
<gene>
    <name evidence="1" type="ORF">ACFQ34_02600</name>
</gene>
<evidence type="ECO:0008006" key="3">
    <source>
        <dbReference type="Google" id="ProtNLM"/>
    </source>
</evidence>
<keyword evidence="2" id="KW-1185">Reference proteome</keyword>
<sequence length="110" mass="11708">MTVVAARVREIVVVHDVSCPRCSRIAHELPGCVTVPVRPRSCSEPRLAEIYPNLPTAVARCARPAIGVVRIDGSVRWWQGLAGAVGLLPVLRPGAGARAVGLLREAARGR</sequence>
<accession>A0ABW3VCV3</accession>
<name>A0ABW3VCV3_9PSEU</name>
<organism evidence="1 2">
    <name type="scientific">Pseudonocardia benzenivorans</name>
    <dbReference type="NCBI Taxonomy" id="228005"/>
    <lineage>
        <taxon>Bacteria</taxon>
        <taxon>Bacillati</taxon>
        <taxon>Actinomycetota</taxon>
        <taxon>Actinomycetes</taxon>
        <taxon>Pseudonocardiales</taxon>
        <taxon>Pseudonocardiaceae</taxon>
        <taxon>Pseudonocardia</taxon>
    </lineage>
</organism>
<protein>
    <recommendedName>
        <fullName evidence="3">Thioredoxin-like protein</fullName>
    </recommendedName>
</protein>
<proteinExistence type="predicted"/>
<evidence type="ECO:0000313" key="1">
    <source>
        <dbReference type="EMBL" id="MFD1232163.1"/>
    </source>
</evidence>
<dbReference type="RefSeq" id="WP_013676651.1">
    <property type="nucleotide sequence ID" value="NZ_BAABKS010000076.1"/>
</dbReference>